<dbReference type="EMBL" id="AP022587">
    <property type="protein sequence ID" value="BBY20380.1"/>
    <property type="molecule type" value="Genomic_DNA"/>
</dbReference>
<protein>
    <submittedName>
        <fullName evidence="1">Uncharacterized protein</fullName>
    </submittedName>
</protein>
<proteinExistence type="predicted"/>
<gene>
    <name evidence="1" type="ORF">MSTO_05850</name>
</gene>
<name>A0A7I7Q1V0_9MYCO</name>
<reference evidence="1 2" key="1">
    <citation type="journal article" date="2019" name="Emerg. Microbes Infect.">
        <title>Comprehensive subspecies identification of 175 nontuberculous mycobacteria species based on 7547 genomic profiles.</title>
        <authorList>
            <person name="Matsumoto Y."/>
            <person name="Kinjo T."/>
            <person name="Motooka D."/>
            <person name="Nabeya D."/>
            <person name="Jung N."/>
            <person name="Uechi K."/>
            <person name="Horii T."/>
            <person name="Iida T."/>
            <person name="Fujita J."/>
            <person name="Nakamura S."/>
        </authorList>
    </citation>
    <scope>NUCLEOTIDE SEQUENCE [LARGE SCALE GENOMIC DNA]</scope>
    <source>
        <strain evidence="1 2">JCM 17783</strain>
    </source>
</reference>
<dbReference type="KEGG" id="msto:MSTO_05850"/>
<keyword evidence="2" id="KW-1185">Reference proteome</keyword>
<accession>A0A7I7Q1V0</accession>
<organism evidence="1 2">
    <name type="scientific">Mycobacterium stomatepiae</name>
    <dbReference type="NCBI Taxonomy" id="470076"/>
    <lineage>
        <taxon>Bacteria</taxon>
        <taxon>Bacillati</taxon>
        <taxon>Actinomycetota</taxon>
        <taxon>Actinomycetes</taxon>
        <taxon>Mycobacteriales</taxon>
        <taxon>Mycobacteriaceae</taxon>
        <taxon>Mycobacterium</taxon>
        <taxon>Mycobacterium simiae complex</taxon>
    </lineage>
</organism>
<dbReference type="Proteomes" id="UP000467130">
    <property type="component" value="Chromosome"/>
</dbReference>
<sequence>MPIVNCRTLTDMGWFERARKASAGQRVTRSDQRHAVDAVAELNERSAERERLMRDGLPGVATIVAIRENVATTALGWWHEVELDVRLPDQDSYHATRRVSLELSTAPHLTIGAEVTVRVDPADRSNVLVLVTL</sequence>
<dbReference type="AlphaFoldDB" id="A0A7I7Q1V0"/>
<evidence type="ECO:0000313" key="1">
    <source>
        <dbReference type="EMBL" id="BBY20380.1"/>
    </source>
</evidence>
<evidence type="ECO:0000313" key="2">
    <source>
        <dbReference type="Proteomes" id="UP000467130"/>
    </source>
</evidence>